<protein>
    <submittedName>
        <fullName evidence="2">Uncharacterized protein</fullName>
    </submittedName>
</protein>
<keyword evidence="1" id="KW-1133">Transmembrane helix</keyword>
<dbReference type="Proteomes" id="UP000479000">
    <property type="component" value="Unassembled WGS sequence"/>
</dbReference>
<keyword evidence="3" id="KW-1185">Reference proteome</keyword>
<dbReference type="EMBL" id="CADCXU010005858">
    <property type="protein sequence ID" value="CAA9997492.1"/>
    <property type="molecule type" value="Genomic_DNA"/>
</dbReference>
<reference evidence="2 3" key="1">
    <citation type="submission" date="2020-02" db="EMBL/GenBank/DDBJ databases">
        <authorList>
            <person name="Ferguson B K."/>
        </authorList>
    </citation>
    <scope>NUCLEOTIDE SEQUENCE [LARGE SCALE GENOMIC DNA]</scope>
</reference>
<sequence length="150" mass="17696">MDVNLQPPECNSYAKLPGLRVMLYMEYFPWQTTYTILFVWMTTILVQHLCGMVHSGYQRLNFKAVDVVLLRRNRADFNLRHSEMVGGRARETEGLIWKGSCDVTAVTSHLYGSWHPRSCRLVDRQYAPWKVDDLTRRFQVHVSERIKYLN</sequence>
<feature type="transmembrane region" description="Helical" evidence="1">
    <location>
        <begin position="32"/>
        <end position="53"/>
    </location>
</feature>
<accession>A0A6H5G6A4</accession>
<proteinExistence type="predicted"/>
<evidence type="ECO:0000313" key="3">
    <source>
        <dbReference type="Proteomes" id="UP000479000"/>
    </source>
</evidence>
<name>A0A6H5G6A4_9HEMI</name>
<organism evidence="2 3">
    <name type="scientific">Nesidiocoris tenuis</name>
    <dbReference type="NCBI Taxonomy" id="355587"/>
    <lineage>
        <taxon>Eukaryota</taxon>
        <taxon>Metazoa</taxon>
        <taxon>Ecdysozoa</taxon>
        <taxon>Arthropoda</taxon>
        <taxon>Hexapoda</taxon>
        <taxon>Insecta</taxon>
        <taxon>Pterygota</taxon>
        <taxon>Neoptera</taxon>
        <taxon>Paraneoptera</taxon>
        <taxon>Hemiptera</taxon>
        <taxon>Heteroptera</taxon>
        <taxon>Panheteroptera</taxon>
        <taxon>Cimicomorpha</taxon>
        <taxon>Miridae</taxon>
        <taxon>Dicyphina</taxon>
        <taxon>Nesidiocoris</taxon>
    </lineage>
</organism>
<keyword evidence="1" id="KW-0472">Membrane</keyword>
<gene>
    <name evidence="2" type="ORF">NTEN_LOCUS3786</name>
</gene>
<evidence type="ECO:0000313" key="2">
    <source>
        <dbReference type="EMBL" id="CAA9997492.1"/>
    </source>
</evidence>
<keyword evidence="1" id="KW-0812">Transmembrane</keyword>
<evidence type="ECO:0000256" key="1">
    <source>
        <dbReference type="SAM" id="Phobius"/>
    </source>
</evidence>
<dbReference type="AlphaFoldDB" id="A0A6H5G6A4"/>